<comment type="caution">
    <text evidence="4">The sequence shown here is derived from an EMBL/GenBank/DDBJ whole genome shotgun (WGS) entry which is preliminary data.</text>
</comment>
<dbReference type="RefSeq" id="WP_267765978.1">
    <property type="nucleotide sequence ID" value="NZ_JAPNKE010000002.1"/>
</dbReference>
<dbReference type="Proteomes" id="UP001150924">
    <property type="component" value="Unassembled WGS sequence"/>
</dbReference>
<evidence type="ECO:0000256" key="2">
    <source>
        <dbReference type="SAM" id="MobiDB-lite"/>
    </source>
</evidence>
<proteinExistence type="predicted"/>
<evidence type="ECO:0000313" key="4">
    <source>
        <dbReference type="EMBL" id="MCY1004431.1"/>
    </source>
</evidence>
<dbReference type="AlphaFoldDB" id="A0A9X3EPJ8"/>
<organism evidence="4 5">
    <name type="scientific">Nannocystis pusilla</name>
    <dbReference type="NCBI Taxonomy" id="889268"/>
    <lineage>
        <taxon>Bacteria</taxon>
        <taxon>Pseudomonadati</taxon>
        <taxon>Myxococcota</taxon>
        <taxon>Polyangia</taxon>
        <taxon>Nannocystales</taxon>
        <taxon>Nannocystaceae</taxon>
        <taxon>Nannocystis</taxon>
    </lineage>
</organism>
<dbReference type="InterPro" id="IPR002104">
    <property type="entry name" value="Integrase_catalytic"/>
</dbReference>
<feature type="domain" description="Tyr recombinase" evidence="3">
    <location>
        <begin position="65"/>
        <end position="178"/>
    </location>
</feature>
<name>A0A9X3EPJ8_9BACT</name>
<sequence>MGEKRIKDFRATDFDDVRSALSELRSSTANVYLGVMRHCLEVARSKGLRTEPIGSQCVEVTEPPYERAHLDEEEAEVLCQAQLDLPHRLVVLLGLDAGLRASEIAGLQIRDIDGDDLHVRRSVFAEKGKRLVYHTKSGRERVVPMSRGSPPACERRRTSARTSGCSITSSDSPRLGGP</sequence>
<feature type="compositionally biased region" description="Polar residues" evidence="2">
    <location>
        <begin position="160"/>
        <end position="172"/>
    </location>
</feature>
<dbReference type="GO" id="GO:0006310">
    <property type="term" value="P:DNA recombination"/>
    <property type="evidence" value="ECO:0007669"/>
    <property type="project" value="UniProtKB-KW"/>
</dbReference>
<dbReference type="InterPro" id="IPR013762">
    <property type="entry name" value="Integrase-like_cat_sf"/>
</dbReference>
<protein>
    <submittedName>
        <fullName evidence="4">Site-specific integrase</fullName>
    </submittedName>
</protein>
<dbReference type="GO" id="GO:0015074">
    <property type="term" value="P:DNA integration"/>
    <property type="evidence" value="ECO:0007669"/>
    <property type="project" value="InterPro"/>
</dbReference>
<dbReference type="GO" id="GO:0003677">
    <property type="term" value="F:DNA binding"/>
    <property type="evidence" value="ECO:0007669"/>
    <property type="project" value="InterPro"/>
</dbReference>
<accession>A0A9X3EPJ8</accession>
<dbReference type="Gene3D" id="1.10.443.10">
    <property type="entry name" value="Intergrase catalytic core"/>
    <property type="match status" value="1"/>
</dbReference>
<dbReference type="EMBL" id="JAPNKE010000002">
    <property type="protein sequence ID" value="MCY1004431.1"/>
    <property type="molecule type" value="Genomic_DNA"/>
</dbReference>
<dbReference type="InterPro" id="IPR011010">
    <property type="entry name" value="DNA_brk_join_enz"/>
</dbReference>
<dbReference type="SUPFAM" id="SSF56349">
    <property type="entry name" value="DNA breaking-rejoining enzymes"/>
    <property type="match status" value="1"/>
</dbReference>
<reference evidence="4" key="1">
    <citation type="submission" date="2022-11" db="EMBL/GenBank/DDBJ databases">
        <title>Minimal conservation of predation-associated metabolite biosynthetic gene clusters underscores biosynthetic potential of Myxococcota including descriptions for ten novel species: Archangium lansinium sp. nov., Myxococcus landrumus sp. nov., Nannocystis bai.</title>
        <authorList>
            <person name="Ahearne A."/>
            <person name="Stevens C."/>
            <person name="Phillips K."/>
        </authorList>
    </citation>
    <scope>NUCLEOTIDE SEQUENCE</scope>
    <source>
        <strain evidence="4">Na p29</strain>
    </source>
</reference>
<keyword evidence="1" id="KW-0233">DNA recombination</keyword>
<dbReference type="PROSITE" id="PS51898">
    <property type="entry name" value="TYR_RECOMBINASE"/>
    <property type="match status" value="1"/>
</dbReference>
<evidence type="ECO:0000259" key="3">
    <source>
        <dbReference type="PROSITE" id="PS51898"/>
    </source>
</evidence>
<gene>
    <name evidence="4" type="ORF">OV079_02375</name>
</gene>
<evidence type="ECO:0000256" key="1">
    <source>
        <dbReference type="ARBA" id="ARBA00023172"/>
    </source>
</evidence>
<evidence type="ECO:0000313" key="5">
    <source>
        <dbReference type="Proteomes" id="UP001150924"/>
    </source>
</evidence>
<feature type="region of interest" description="Disordered" evidence="2">
    <location>
        <begin position="140"/>
        <end position="178"/>
    </location>
</feature>
<dbReference type="Pfam" id="PF00589">
    <property type="entry name" value="Phage_integrase"/>
    <property type="match status" value="1"/>
</dbReference>
<keyword evidence="5" id="KW-1185">Reference proteome</keyword>